<organism evidence="9">
    <name type="scientific">freshwater metagenome</name>
    <dbReference type="NCBI Taxonomy" id="449393"/>
    <lineage>
        <taxon>unclassified sequences</taxon>
        <taxon>metagenomes</taxon>
        <taxon>ecological metagenomes</taxon>
    </lineage>
</organism>
<feature type="transmembrane region" description="Helical" evidence="7">
    <location>
        <begin position="460"/>
        <end position="480"/>
    </location>
</feature>
<accession>A0A6J6JEE8</accession>
<dbReference type="EMBL" id="CAEZVN010000077">
    <property type="protein sequence ID" value="CAB4635491.1"/>
    <property type="molecule type" value="Genomic_DNA"/>
</dbReference>
<evidence type="ECO:0000256" key="4">
    <source>
        <dbReference type="ARBA" id="ARBA00022989"/>
    </source>
</evidence>
<dbReference type="InterPro" id="IPR000731">
    <property type="entry name" value="SSD"/>
</dbReference>
<evidence type="ECO:0000256" key="5">
    <source>
        <dbReference type="ARBA" id="ARBA00023136"/>
    </source>
</evidence>
<feature type="domain" description="SSD" evidence="8">
    <location>
        <begin position="337"/>
        <end position="482"/>
    </location>
</feature>
<dbReference type="Gene3D" id="1.20.1640.10">
    <property type="entry name" value="Multidrug efflux transporter AcrB transmembrane domain"/>
    <property type="match status" value="2"/>
</dbReference>
<keyword evidence="5 7" id="KW-0472">Membrane</keyword>
<keyword evidence="3 7" id="KW-0812">Transmembrane</keyword>
<feature type="coiled-coil region" evidence="6">
    <location>
        <begin position="138"/>
        <end position="172"/>
    </location>
</feature>
<dbReference type="InterPro" id="IPR004869">
    <property type="entry name" value="MMPL_dom"/>
</dbReference>
<proteinExistence type="predicted"/>
<gene>
    <name evidence="9" type="ORF">UFOPK2001_00813</name>
</gene>
<evidence type="ECO:0000313" key="9">
    <source>
        <dbReference type="EMBL" id="CAB4635491.1"/>
    </source>
</evidence>
<evidence type="ECO:0000256" key="7">
    <source>
        <dbReference type="SAM" id="Phobius"/>
    </source>
</evidence>
<dbReference type="PANTHER" id="PTHR33406">
    <property type="entry name" value="MEMBRANE PROTEIN MJ1562-RELATED"/>
    <property type="match status" value="1"/>
</dbReference>
<feature type="transmembrane region" description="Helical" evidence="7">
    <location>
        <begin position="333"/>
        <end position="366"/>
    </location>
</feature>
<protein>
    <submittedName>
        <fullName evidence="9">Unannotated protein</fullName>
    </submittedName>
</protein>
<feature type="transmembrane region" description="Helical" evidence="7">
    <location>
        <begin position="386"/>
        <end position="404"/>
    </location>
</feature>
<dbReference type="PANTHER" id="PTHR33406:SF13">
    <property type="entry name" value="MEMBRANE PROTEIN YDFJ"/>
    <property type="match status" value="1"/>
</dbReference>
<dbReference type="AlphaFoldDB" id="A0A6J6JEE8"/>
<comment type="subcellular location">
    <subcellularLocation>
        <location evidence="1">Cell membrane</location>
        <topology evidence="1">Multi-pass membrane protein</topology>
    </subcellularLocation>
</comment>
<keyword evidence="6" id="KW-0175">Coiled coil</keyword>
<evidence type="ECO:0000256" key="6">
    <source>
        <dbReference type="SAM" id="Coils"/>
    </source>
</evidence>
<feature type="transmembrane region" description="Helical" evidence="7">
    <location>
        <begin position="788"/>
        <end position="813"/>
    </location>
</feature>
<keyword evidence="4 7" id="KW-1133">Transmembrane helix</keyword>
<feature type="transmembrane region" description="Helical" evidence="7">
    <location>
        <begin position="745"/>
        <end position="767"/>
    </location>
</feature>
<dbReference type="InterPro" id="IPR050545">
    <property type="entry name" value="Mycobact_MmpL"/>
</dbReference>
<feature type="transmembrane region" description="Helical" evidence="7">
    <location>
        <begin position="681"/>
        <end position="700"/>
    </location>
</feature>
<evidence type="ECO:0000256" key="1">
    <source>
        <dbReference type="ARBA" id="ARBA00004651"/>
    </source>
</evidence>
<evidence type="ECO:0000259" key="8">
    <source>
        <dbReference type="PROSITE" id="PS50156"/>
    </source>
</evidence>
<keyword evidence="2" id="KW-1003">Cell membrane</keyword>
<evidence type="ECO:0000256" key="3">
    <source>
        <dbReference type="ARBA" id="ARBA00022692"/>
    </source>
</evidence>
<dbReference type="PROSITE" id="PS50156">
    <property type="entry name" value="SSD"/>
    <property type="match status" value="1"/>
</dbReference>
<reference evidence="9" key="1">
    <citation type="submission" date="2020-05" db="EMBL/GenBank/DDBJ databases">
        <authorList>
            <person name="Chiriac C."/>
            <person name="Salcher M."/>
            <person name="Ghai R."/>
            <person name="Kavagutti S V."/>
        </authorList>
    </citation>
    <scope>NUCLEOTIDE SEQUENCE</scope>
</reference>
<dbReference type="Pfam" id="PF03176">
    <property type="entry name" value="MMPL"/>
    <property type="match status" value="2"/>
</dbReference>
<name>A0A6J6JEE8_9ZZZZ</name>
<feature type="transmembrane region" description="Helical" evidence="7">
    <location>
        <begin position="707"/>
        <end position="733"/>
    </location>
</feature>
<feature type="transmembrane region" description="Helical" evidence="7">
    <location>
        <begin position="522"/>
        <end position="540"/>
    </location>
</feature>
<dbReference type="SUPFAM" id="SSF82866">
    <property type="entry name" value="Multidrug efflux transporter AcrB transmembrane domain"/>
    <property type="match status" value="2"/>
</dbReference>
<feature type="transmembrane region" description="Helical" evidence="7">
    <location>
        <begin position="16"/>
        <end position="37"/>
    </location>
</feature>
<dbReference type="GO" id="GO:0005886">
    <property type="term" value="C:plasma membrane"/>
    <property type="evidence" value="ECO:0007669"/>
    <property type="project" value="UniProtKB-SubCell"/>
</dbReference>
<feature type="transmembrane region" description="Helical" evidence="7">
    <location>
        <begin position="431"/>
        <end position="454"/>
    </location>
</feature>
<evidence type="ECO:0000256" key="2">
    <source>
        <dbReference type="ARBA" id="ARBA00022475"/>
    </source>
</evidence>
<sequence length="880" mass="91900">MANLLYKLGQFSARRAWLVIVAWILILAATSGLMLTFGGKLSTTMSLPGTPSQLVIDDLQKSFPEATNGSGEVVFHKTNNQAFTTAEKALIADLLAKVEAQPTISSARNPFETEAELEKNRADVFDGQAKLDSAPEELKTAQAKLDDGAAKLEKSQADLNAGKKKLAAAEKDLAAKLAQVDGAIAQMKAGGAPQAQIDALLGNRAQIIAGQAEIKKQKVALVDGQAKIDAGRSDLTAGQVKIDEGVAAIDENTAKLASAGKILTAIKNFHTVSTDGQTATLTVQFNKPAGELSTEEIGAVGSLFEEAKIKNVQIELSQSLTKTLPSLGGPAEVIGLLAAAVVLFVMLGTLIAAGLPVLGALLGVAVSATGALALSSLVDMNSTTPMLGVMLGLAVGIDYSLFILNRHRRQLKAGVEMQESIGLANGTSGNAVVFAGLTVIIALVALNVTGVGFLGLMGSVGAISIVIAVLVAVTFTPAMMSRVGMKVLSKKERARAGTEEGKLEVAEPKNASRPVLATKRPWLSILVVAIVMGIAAQPLSSLRLGLPDGSSEPVNSTQYKSFKLTAAAFGAGVNGPIVAVATANQQVEGDVASALQADIATDLMTLTSVVSVIPAAISDDKTKLLFQIIPTDGPASESTEKLVFAIRDMADELKSKYDVELGVTGATAAQIDISKKLADALPLYLGAVLLLSMFVLVLVFRSLVVPLVASAGFLLTVMATLGSTVAVFQWGWLGAVFDIHDPGPIMSFVPTLIIGVVFGLAMDYQLFLGSGMREAYVHGKSAKDAVNFGMHLSSRVVIAAAIIMITVFGGFAFSESTTIRPIGFGLAVGVLFDAFLVRLVLIPAIMTLIGKAAWWIPKWLDRILPDVDVEGAALEREHLH</sequence>